<dbReference type="Proteomes" id="UP000018817">
    <property type="component" value="Unassembled WGS sequence"/>
</dbReference>
<evidence type="ECO:0000313" key="2">
    <source>
        <dbReference type="Proteomes" id="UP000018817"/>
    </source>
</evidence>
<proteinExistence type="predicted"/>
<reference evidence="2" key="1">
    <citation type="submission" date="2011-12" db="EMBL/GenBank/DDBJ databases">
        <authorList>
            <consortium name="The Broad Institute Genome Sequencing Platform"/>
            <person name="Russ C."/>
            <person name="Tyler B."/>
            <person name="Panabieres F."/>
            <person name="Shan W."/>
            <person name="Tripathy S."/>
            <person name="Grunwald N."/>
            <person name="Machado M."/>
            <person name="Young S.K."/>
            <person name="Zeng Q."/>
            <person name="Gargeya S."/>
            <person name="Fitzgerald M."/>
            <person name="Haas B."/>
            <person name="Abouelleil A."/>
            <person name="Alvarado L."/>
            <person name="Arachchi H.M."/>
            <person name="Berlin A."/>
            <person name="Chapman S.B."/>
            <person name="Gearin G."/>
            <person name="Goldberg J."/>
            <person name="Griggs A."/>
            <person name="Gujja S."/>
            <person name="Hansen M."/>
            <person name="Heiman D."/>
            <person name="Howarth C."/>
            <person name="Larimer J."/>
            <person name="Lui A."/>
            <person name="MacDonald P.J.P."/>
            <person name="McCowen C."/>
            <person name="Montmayeur A."/>
            <person name="Murphy C."/>
            <person name="Neiman D."/>
            <person name="Pearson M."/>
            <person name="Priest M."/>
            <person name="Roberts A."/>
            <person name="Saif S."/>
            <person name="Shea T."/>
            <person name="Sisk P."/>
            <person name="Stolte C."/>
            <person name="Sykes S."/>
            <person name="Wortman J."/>
            <person name="Nusbaum C."/>
            <person name="Birren B."/>
        </authorList>
    </citation>
    <scope>NUCLEOTIDE SEQUENCE [LARGE SCALE GENOMIC DNA]</scope>
    <source>
        <strain evidence="2">INRA-310</strain>
    </source>
</reference>
<dbReference type="GeneID" id="20179296"/>
<sequence length="393" mass="44794">MEGLADLQFRLATALGRDALSADTEVSDASTHCALPRSEEILGEIKTSEVVQETKASLKYRPKTELEQIEHFHRVEFELQNAYYIPIKDRGNQNLLVSRIKEDPSRAGRILRSTTGLVDYDHWRRCNSERINELAAKEFDKLESKDEYVAEADEMIRKLSAEYAKRDAQFRFTLPDSTGIYPLLQAILRDDATAASILGPENPLARFLVKECTRRGPTPIVRRNNHKLASQQLDEATKKRGLEEIEYFHHFPFKLQYGIPIELYGAEGDLSRVREAANNPEAFSTWEEATWQRINELANDEMDIMDERGMAECIDKNEQMITELSQAYTDAGDVQYALDAAPSTVVNTWALALAIMRNGSVAKSKLGPKNALGRFLVTNRILEWIERRRIVQE</sequence>
<reference evidence="1 2" key="2">
    <citation type="submission" date="2013-11" db="EMBL/GenBank/DDBJ databases">
        <title>The Genome Sequence of Phytophthora parasitica INRA-310.</title>
        <authorList>
            <consortium name="The Broad Institute Genomics Platform"/>
            <person name="Russ C."/>
            <person name="Tyler B."/>
            <person name="Panabieres F."/>
            <person name="Shan W."/>
            <person name="Tripathy S."/>
            <person name="Grunwald N."/>
            <person name="Machado M."/>
            <person name="Johnson C.S."/>
            <person name="Arredondo F."/>
            <person name="Hong C."/>
            <person name="Coffey M."/>
            <person name="Young S.K."/>
            <person name="Zeng Q."/>
            <person name="Gargeya S."/>
            <person name="Fitzgerald M."/>
            <person name="Abouelleil A."/>
            <person name="Alvarado L."/>
            <person name="Chapman S.B."/>
            <person name="Gainer-Dewar J."/>
            <person name="Goldberg J."/>
            <person name="Griggs A."/>
            <person name="Gujja S."/>
            <person name="Hansen M."/>
            <person name="Howarth C."/>
            <person name="Imamovic A."/>
            <person name="Ireland A."/>
            <person name="Larimer J."/>
            <person name="McCowan C."/>
            <person name="Murphy C."/>
            <person name="Pearson M."/>
            <person name="Poon T.W."/>
            <person name="Priest M."/>
            <person name="Roberts A."/>
            <person name="Saif S."/>
            <person name="Shea T."/>
            <person name="Sykes S."/>
            <person name="Wortman J."/>
            <person name="Nusbaum C."/>
            <person name="Birren B."/>
        </authorList>
    </citation>
    <scope>NUCLEOTIDE SEQUENCE [LARGE SCALE GENOMIC DNA]</scope>
    <source>
        <strain evidence="1 2">INRA-310</strain>
    </source>
</reference>
<name>W2QGD0_PHYN3</name>
<evidence type="ECO:0000313" key="1">
    <source>
        <dbReference type="EMBL" id="ETN11931.1"/>
    </source>
</evidence>
<dbReference type="OrthoDB" id="108063at2759"/>
<organism evidence="1 2">
    <name type="scientific">Phytophthora nicotianae (strain INRA-310)</name>
    <name type="common">Phytophthora parasitica</name>
    <dbReference type="NCBI Taxonomy" id="761204"/>
    <lineage>
        <taxon>Eukaryota</taxon>
        <taxon>Sar</taxon>
        <taxon>Stramenopiles</taxon>
        <taxon>Oomycota</taxon>
        <taxon>Peronosporomycetes</taxon>
        <taxon>Peronosporales</taxon>
        <taxon>Peronosporaceae</taxon>
        <taxon>Phytophthora</taxon>
    </lineage>
</organism>
<dbReference type="OMA" id="STHCALP"/>
<dbReference type="VEuPathDB" id="FungiDB:PPTG_09596"/>
<dbReference type="AlphaFoldDB" id="W2QGD0"/>
<accession>W2QGD0</accession>
<dbReference type="RefSeq" id="XP_008902855.1">
    <property type="nucleotide sequence ID" value="XM_008904607.1"/>
</dbReference>
<dbReference type="EMBL" id="KI669578">
    <property type="protein sequence ID" value="ETN11931.1"/>
    <property type="molecule type" value="Genomic_DNA"/>
</dbReference>
<gene>
    <name evidence="1" type="ORF">PPTG_09596</name>
</gene>
<protein>
    <submittedName>
        <fullName evidence="1">Uncharacterized protein</fullName>
    </submittedName>
</protein>